<reference evidence="2" key="1">
    <citation type="submission" date="2020-10" db="EMBL/GenBank/DDBJ databases">
        <authorList>
            <person name="Gilroy R."/>
        </authorList>
    </citation>
    <scope>NUCLEOTIDE SEQUENCE</scope>
    <source>
        <strain evidence="2">CHK147-3167</strain>
    </source>
</reference>
<comment type="caution">
    <text evidence="2">The sequence shown here is derived from an EMBL/GenBank/DDBJ whole genome shotgun (WGS) entry which is preliminary data.</text>
</comment>
<keyword evidence="1" id="KW-0812">Transmembrane</keyword>
<reference evidence="2" key="2">
    <citation type="journal article" date="2021" name="PeerJ">
        <title>Extensive microbial diversity within the chicken gut microbiome revealed by metagenomics and culture.</title>
        <authorList>
            <person name="Gilroy R."/>
            <person name="Ravi A."/>
            <person name="Getino M."/>
            <person name="Pursley I."/>
            <person name="Horton D.L."/>
            <person name="Alikhan N.F."/>
            <person name="Baker D."/>
            <person name="Gharbi K."/>
            <person name="Hall N."/>
            <person name="Watson M."/>
            <person name="Adriaenssens E.M."/>
            <person name="Foster-Nyarko E."/>
            <person name="Jarju S."/>
            <person name="Secka A."/>
            <person name="Antonio M."/>
            <person name="Oren A."/>
            <person name="Chaudhuri R.R."/>
            <person name="La Ragione R."/>
            <person name="Hildebrand F."/>
            <person name="Pallen M.J."/>
        </authorList>
    </citation>
    <scope>NUCLEOTIDE SEQUENCE</scope>
    <source>
        <strain evidence="2">CHK147-3167</strain>
    </source>
</reference>
<name>A0A9D0ZQ65_9FIRM</name>
<dbReference type="Proteomes" id="UP000886786">
    <property type="component" value="Unassembled WGS sequence"/>
</dbReference>
<dbReference type="AlphaFoldDB" id="A0A9D0ZQ65"/>
<evidence type="ECO:0000256" key="1">
    <source>
        <dbReference type="SAM" id="Phobius"/>
    </source>
</evidence>
<keyword evidence="1" id="KW-0472">Membrane</keyword>
<evidence type="ECO:0000313" key="2">
    <source>
        <dbReference type="EMBL" id="HIQ90411.1"/>
    </source>
</evidence>
<sequence length="112" mass="12645">MKGKWGVIVVIIVIIVSVVAGLFFFRKSEENLQAEENRMKEAAESYFDKYMSSNESTQVYEVTLGMLEEANDNGEEYDLTGLEDCSKTDTVAEITINYQNGKPKKTEVTLKC</sequence>
<organism evidence="2 3">
    <name type="scientific">Candidatus Coprosoma intestinipullorum</name>
    <dbReference type="NCBI Taxonomy" id="2840752"/>
    <lineage>
        <taxon>Bacteria</taxon>
        <taxon>Bacillati</taxon>
        <taxon>Bacillota</taxon>
        <taxon>Bacillota incertae sedis</taxon>
        <taxon>Candidatus Coprosoma</taxon>
    </lineage>
</organism>
<dbReference type="EMBL" id="DVFV01000041">
    <property type="protein sequence ID" value="HIQ90411.1"/>
    <property type="molecule type" value="Genomic_DNA"/>
</dbReference>
<evidence type="ECO:0000313" key="3">
    <source>
        <dbReference type="Proteomes" id="UP000886786"/>
    </source>
</evidence>
<gene>
    <name evidence="2" type="ORF">IAB27_02130</name>
</gene>
<feature type="transmembrane region" description="Helical" evidence="1">
    <location>
        <begin position="6"/>
        <end position="25"/>
    </location>
</feature>
<accession>A0A9D0ZQ65</accession>
<keyword evidence="1" id="KW-1133">Transmembrane helix</keyword>
<proteinExistence type="predicted"/>
<protein>
    <submittedName>
        <fullName evidence="2">Uncharacterized protein</fullName>
    </submittedName>
</protein>